<dbReference type="InterPro" id="IPR000700">
    <property type="entry name" value="PAS-assoc_C"/>
</dbReference>
<sequence>MGNKWREILDTVSMKYFYCKVLSNKDNKGFNVVVEETNYDAKYIINKSFNELLEEEGSNLILYNKDFWNDIISIVMIYEEFKTDGMDVKKINDDHIILWCKEEYIKENKRLEEELKEQKKLLDLFIDSMPDFIFCKDIHGRYTNCNKKFSEYIGKNKVDIIGKSDLELYDKEKASWFRHTDNEVIESKARKVYIDEIELTDGTRYIEETIKVPYFDKNNQISGVIGATRDISYKKAVEDTLITNERILFSILNHLDDVVIIKDKNKTIFVNDAFEKLYGVSCNELYNSDEFLVAPNNIHPEDKNLFNNINYDEPFDEVARIIRNDNEVRWAWFRSHPLKDECNNTLRRIIVINDITNKKEEQSELDKLREEFFANISHEFKTPINLIFTSLQLLDLKIKNSNIEDKSDYIQYVNACNKNTFRMIKLINNLIDSIKIEEGFFRYNPIMTDIVGFVESICERANDFGFTKSIEIIFDTEIEEKLAFFDKEHMERIILNILSNAIKFSSSKGKIEVYLCCNNNMLEIRIKDNGVGISKDNLEVIFDRFKMINNRMTKISEGCGIGLYIAKSLAKMHGGDIQIYSILGVGTEVVVSIPYIEENMHGVSECAMTRMGSNVDYVQLDRMKVEFSDIYIY</sequence>
<dbReference type="EC" id="2.7.13.3" evidence="2"/>
<keyword evidence="11" id="KW-1185">Reference proteome</keyword>
<evidence type="ECO:0000259" key="9">
    <source>
        <dbReference type="PROSITE" id="PS50113"/>
    </source>
</evidence>
<dbReference type="CDD" id="cd00082">
    <property type="entry name" value="HisKA"/>
    <property type="match status" value="1"/>
</dbReference>
<feature type="domain" description="PAS" evidence="8">
    <location>
        <begin position="244"/>
        <end position="325"/>
    </location>
</feature>
<evidence type="ECO:0000256" key="3">
    <source>
        <dbReference type="ARBA" id="ARBA00022553"/>
    </source>
</evidence>
<dbReference type="NCBIfam" id="TIGR00229">
    <property type="entry name" value="sensory_box"/>
    <property type="match status" value="2"/>
</dbReference>
<comment type="caution">
    <text evidence="10">The sequence shown here is derived from an EMBL/GenBank/DDBJ whole genome shotgun (WGS) entry which is preliminary data.</text>
</comment>
<evidence type="ECO:0000256" key="1">
    <source>
        <dbReference type="ARBA" id="ARBA00000085"/>
    </source>
</evidence>
<dbReference type="InterPro" id="IPR036890">
    <property type="entry name" value="HATPase_C_sf"/>
</dbReference>
<dbReference type="InterPro" id="IPR003661">
    <property type="entry name" value="HisK_dim/P_dom"/>
</dbReference>
<accession>A0ABS7KUU0</accession>
<evidence type="ECO:0000256" key="2">
    <source>
        <dbReference type="ARBA" id="ARBA00012438"/>
    </source>
</evidence>
<dbReference type="InterPro" id="IPR013656">
    <property type="entry name" value="PAS_4"/>
</dbReference>
<dbReference type="Pfam" id="PF08447">
    <property type="entry name" value="PAS_3"/>
    <property type="match status" value="1"/>
</dbReference>
<dbReference type="PROSITE" id="PS50112">
    <property type="entry name" value="PAS"/>
    <property type="match status" value="2"/>
</dbReference>
<dbReference type="RefSeq" id="WP_221858912.1">
    <property type="nucleotide sequence ID" value="NZ_JAIKTU010000002.1"/>
</dbReference>
<dbReference type="InterPro" id="IPR035965">
    <property type="entry name" value="PAS-like_dom_sf"/>
</dbReference>
<dbReference type="Gene3D" id="1.10.287.130">
    <property type="match status" value="1"/>
</dbReference>
<dbReference type="InterPro" id="IPR004358">
    <property type="entry name" value="Sig_transdc_His_kin-like_C"/>
</dbReference>
<dbReference type="Gene3D" id="3.30.565.10">
    <property type="entry name" value="Histidine kinase-like ATPase, C-terminal domain"/>
    <property type="match status" value="1"/>
</dbReference>
<dbReference type="SUPFAM" id="SSF47384">
    <property type="entry name" value="Homodimeric domain of signal transducing histidine kinase"/>
    <property type="match status" value="1"/>
</dbReference>
<feature type="domain" description="PAS" evidence="8">
    <location>
        <begin position="118"/>
        <end position="188"/>
    </location>
</feature>
<feature type="coiled-coil region" evidence="6">
    <location>
        <begin position="101"/>
        <end position="128"/>
    </location>
</feature>
<dbReference type="PRINTS" id="PR00344">
    <property type="entry name" value="BCTRLSENSOR"/>
</dbReference>
<dbReference type="Pfam" id="PF00512">
    <property type="entry name" value="HisKA"/>
    <property type="match status" value="1"/>
</dbReference>
<keyword evidence="3" id="KW-0597">Phosphoprotein</keyword>
<dbReference type="Pfam" id="PF08448">
    <property type="entry name" value="PAS_4"/>
    <property type="match status" value="1"/>
</dbReference>
<dbReference type="PROSITE" id="PS50109">
    <property type="entry name" value="HIS_KIN"/>
    <property type="match status" value="1"/>
</dbReference>
<dbReference type="InterPro" id="IPR013655">
    <property type="entry name" value="PAS_fold_3"/>
</dbReference>
<dbReference type="SMART" id="SM00387">
    <property type="entry name" value="HATPase_c"/>
    <property type="match status" value="1"/>
</dbReference>
<evidence type="ECO:0000313" key="10">
    <source>
        <dbReference type="EMBL" id="MBY0754353.1"/>
    </source>
</evidence>
<evidence type="ECO:0000259" key="7">
    <source>
        <dbReference type="PROSITE" id="PS50109"/>
    </source>
</evidence>
<organism evidence="10 11">
    <name type="scientific">Clostridium sardiniense</name>
    <name type="common">Clostridium absonum</name>
    <dbReference type="NCBI Taxonomy" id="29369"/>
    <lineage>
        <taxon>Bacteria</taxon>
        <taxon>Bacillati</taxon>
        <taxon>Bacillota</taxon>
        <taxon>Clostridia</taxon>
        <taxon>Eubacteriales</taxon>
        <taxon>Clostridiaceae</taxon>
        <taxon>Clostridium</taxon>
    </lineage>
</organism>
<dbReference type="SMART" id="SM00091">
    <property type="entry name" value="PAS"/>
    <property type="match status" value="2"/>
</dbReference>
<dbReference type="PANTHER" id="PTHR43547:SF2">
    <property type="entry name" value="HYBRID SIGNAL TRANSDUCTION HISTIDINE KINASE C"/>
    <property type="match status" value="1"/>
</dbReference>
<dbReference type="PROSITE" id="PS50113">
    <property type="entry name" value="PAC"/>
    <property type="match status" value="2"/>
</dbReference>
<protein>
    <recommendedName>
        <fullName evidence="2">histidine kinase</fullName>
        <ecNumber evidence="2">2.7.13.3</ecNumber>
    </recommendedName>
</protein>
<keyword evidence="4" id="KW-0418">Kinase</keyword>
<dbReference type="InterPro" id="IPR036097">
    <property type="entry name" value="HisK_dim/P_sf"/>
</dbReference>
<keyword evidence="4" id="KW-0808">Transferase</keyword>
<name>A0ABS7KUU0_CLOSR</name>
<evidence type="ECO:0000256" key="6">
    <source>
        <dbReference type="SAM" id="Coils"/>
    </source>
</evidence>
<dbReference type="PANTHER" id="PTHR43547">
    <property type="entry name" value="TWO-COMPONENT HISTIDINE KINASE"/>
    <property type="match status" value="1"/>
</dbReference>
<dbReference type="InterPro" id="IPR005467">
    <property type="entry name" value="His_kinase_dom"/>
</dbReference>
<dbReference type="SUPFAM" id="SSF55874">
    <property type="entry name" value="ATPase domain of HSP90 chaperone/DNA topoisomerase II/histidine kinase"/>
    <property type="match status" value="1"/>
</dbReference>
<feature type="domain" description="PAC" evidence="9">
    <location>
        <begin position="190"/>
        <end position="243"/>
    </location>
</feature>
<evidence type="ECO:0000256" key="5">
    <source>
        <dbReference type="ARBA" id="ARBA00023012"/>
    </source>
</evidence>
<proteinExistence type="predicted"/>
<dbReference type="CDD" id="cd00075">
    <property type="entry name" value="HATPase"/>
    <property type="match status" value="1"/>
</dbReference>
<dbReference type="SMART" id="SM00388">
    <property type="entry name" value="HisKA"/>
    <property type="match status" value="1"/>
</dbReference>
<evidence type="ECO:0000259" key="8">
    <source>
        <dbReference type="PROSITE" id="PS50112"/>
    </source>
</evidence>
<keyword evidence="6" id="KW-0175">Coiled coil</keyword>
<evidence type="ECO:0000256" key="4">
    <source>
        <dbReference type="ARBA" id="ARBA00022777"/>
    </source>
</evidence>
<reference evidence="10 11" key="1">
    <citation type="journal article" date="2021" name="Cell Host Microbe">
        <title>in vivo commensal control of Clostridioides difficile virulence.</title>
        <authorList>
            <person name="Girinathan B.P."/>
            <person name="Dibenedetto N."/>
            <person name="Worley J.N."/>
            <person name="Peltier J."/>
            <person name="Arrieta-Ortiz M.L."/>
            <person name="Rupa Christinal Immanuel S."/>
            <person name="Lavin R."/>
            <person name="Delaney M.L."/>
            <person name="Cummins C."/>
            <person name="Hoffmann M."/>
            <person name="Luo Y."/>
            <person name="Gonzalez-Escalona N."/>
            <person name="Allard M."/>
            <person name="Onderdonk A.B."/>
            <person name="Gerber G.K."/>
            <person name="Sonenshein A.L."/>
            <person name="Baliga N."/>
            <person name="Dupuy B."/>
            <person name="Bry L."/>
        </authorList>
    </citation>
    <scope>NUCLEOTIDE SEQUENCE [LARGE SCALE GENOMIC DNA]</scope>
    <source>
        <strain evidence="10 11">DSM 599</strain>
    </source>
</reference>
<dbReference type="InterPro" id="IPR000014">
    <property type="entry name" value="PAS"/>
</dbReference>
<dbReference type="CDD" id="cd00130">
    <property type="entry name" value="PAS"/>
    <property type="match status" value="2"/>
</dbReference>
<dbReference type="EMBL" id="JAIKTU010000002">
    <property type="protein sequence ID" value="MBY0754353.1"/>
    <property type="molecule type" value="Genomic_DNA"/>
</dbReference>
<keyword evidence="5" id="KW-0902">Two-component regulatory system</keyword>
<feature type="domain" description="PAC" evidence="9">
    <location>
        <begin position="315"/>
        <end position="367"/>
    </location>
</feature>
<evidence type="ECO:0000313" key="11">
    <source>
        <dbReference type="Proteomes" id="UP001299068"/>
    </source>
</evidence>
<dbReference type="InterPro" id="IPR003594">
    <property type="entry name" value="HATPase_dom"/>
</dbReference>
<comment type="catalytic activity">
    <reaction evidence="1">
        <text>ATP + protein L-histidine = ADP + protein N-phospho-L-histidine.</text>
        <dbReference type="EC" id="2.7.13.3"/>
    </reaction>
</comment>
<dbReference type="SUPFAM" id="SSF55785">
    <property type="entry name" value="PYP-like sensor domain (PAS domain)"/>
    <property type="match status" value="2"/>
</dbReference>
<dbReference type="Pfam" id="PF02518">
    <property type="entry name" value="HATPase_c"/>
    <property type="match status" value="1"/>
</dbReference>
<dbReference type="Proteomes" id="UP001299068">
    <property type="component" value="Unassembled WGS sequence"/>
</dbReference>
<dbReference type="Gene3D" id="3.30.450.20">
    <property type="entry name" value="PAS domain"/>
    <property type="match status" value="2"/>
</dbReference>
<feature type="domain" description="Histidine kinase" evidence="7">
    <location>
        <begin position="375"/>
        <end position="597"/>
    </location>
</feature>
<gene>
    <name evidence="10" type="ORF">K5V21_02680</name>
</gene>